<evidence type="ECO:0000256" key="1">
    <source>
        <dbReference type="SAM" id="Phobius"/>
    </source>
</evidence>
<protein>
    <recommendedName>
        <fullName evidence="2">Fatty acid desaturase domain-containing protein</fullName>
    </recommendedName>
</protein>
<feature type="transmembrane region" description="Helical" evidence="1">
    <location>
        <begin position="217"/>
        <end position="237"/>
    </location>
</feature>
<organism evidence="3 4">
    <name type="scientific">Pontiella desulfatans</name>
    <dbReference type="NCBI Taxonomy" id="2750659"/>
    <lineage>
        <taxon>Bacteria</taxon>
        <taxon>Pseudomonadati</taxon>
        <taxon>Kiritimatiellota</taxon>
        <taxon>Kiritimatiellia</taxon>
        <taxon>Kiritimatiellales</taxon>
        <taxon>Pontiellaceae</taxon>
        <taxon>Pontiella</taxon>
    </lineage>
</organism>
<feature type="transmembrane region" description="Helical" evidence="1">
    <location>
        <begin position="192"/>
        <end position="211"/>
    </location>
</feature>
<reference evidence="3 4" key="1">
    <citation type="submission" date="2019-04" db="EMBL/GenBank/DDBJ databases">
        <authorList>
            <person name="Van Vliet M D."/>
        </authorList>
    </citation>
    <scope>NUCLEOTIDE SEQUENCE [LARGE SCALE GENOMIC DNA]</scope>
    <source>
        <strain evidence="3 4">F1</strain>
    </source>
</reference>
<feature type="domain" description="Fatty acid desaturase" evidence="2">
    <location>
        <begin position="55"/>
        <end position="299"/>
    </location>
</feature>
<gene>
    <name evidence="3" type="ORF">PDESU_02741</name>
</gene>
<dbReference type="GO" id="GO:0046513">
    <property type="term" value="P:ceramide biosynthetic process"/>
    <property type="evidence" value="ECO:0007669"/>
    <property type="project" value="TreeGrafter"/>
</dbReference>
<dbReference type="GO" id="GO:0016020">
    <property type="term" value="C:membrane"/>
    <property type="evidence" value="ECO:0007669"/>
    <property type="project" value="GOC"/>
</dbReference>
<keyword evidence="1" id="KW-0472">Membrane</keyword>
<name>A0A6C2U2G8_PONDE</name>
<keyword evidence="4" id="KW-1185">Reference proteome</keyword>
<dbReference type="PANTHER" id="PTHR12879:SF8">
    <property type="entry name" value="SPHINGOLIPID DELTA(4)-DESATURASE DES1"/>
    <property type="match status" value="1"/>
</dbReference>
<evidence type="ECO:0000259" key="2">
    <source>
        <dbReference type="Pfam" id="PF00487"/>
    </source>
</evidence>
<feature type="transmembrane region" description="Helical" evidence="1">
    <location>
        <begin position="55"/>
        <end position="77"/>
    </location>
</feature>
<keyword evidence="1" id="KW-1133">Transmembrane helix</keyword>
<accession>A0A6C2U2G8</accession>
<evidence type="ECO:0000313" key="3">
    <source>
        <dbReference type="EMBL" id="VGO14182.1"/>
    </source>
</evidence>
<dbReference type="EMBL" id="CAAHFG010000001">
    <property type="protein sequence ID" value="VGO14182.1"/>
    <property type="molecule type" value="Genomic_DNA"/>
</dbReference>
<dbReference type="Proteomes" id="UP000366872">
    <property type="component" value="Unassembled WGS sequence"/>
</dbReference>
<dbReference type="GO" id="GO:0042284">
    <property type="term" value="F:sphingolipid delta-4 desaturase activity"/>
    <property type="evidence" value="ECO:0007669"/>
    <property type="project" value="TreeGrafter"/>
</dbReference>
<keyword evidence="1" id="KW-0812">Transmembrane</keyword>
<dbReference type="PANTHER" id="PTHR12879">
    <property type="entry name" value="SPHINGOLIPID DELTA 4 DESATURASE/C-4 HYDROXYLASE PROTEIN DES2"/>
    <property type="match status" value="1"/>
</dbReference>
<dbReference type="AlphaFoldDB" id="A0A6C2U2G8"/>
<feature type="transmembrane region" description="Helical" evidence="1">
    <location>
        <begin position="27"/>
        <end position="49"/>
    </location>
</feature>
<dbReference type="Pfam" id="PF00487">
    <property type="entry name" value="FA_desaturase"/>
    <property type="match status" value="1"/>
</dbReference>
<dbReference type="InterPro" id="IPR005804">
    <property type="entry name" value="FA_desaturase_dom"/>
</dbReference>
<sequence length="333" mass="38858">MERIKWYRIEADKQAMKTLQERSDAKGLLQAGSQLLAVVATGGLCFWAFHHLAWPWIVVAFFLHGTLFAFLSPAAACHELSHGTPFKTKALNEFFYHLFSFLTWNNPVWFRISHTEHHQNTLHDAVDQEVVLPARFGAMEWIKAFTFNVPGAPRGLWVHNILPWYIKHSLGIMTSEWDRRLFDDRPKKKQELVVWARIILFGHLALAALFIALGQWILIPILLLPFYGCWLSLVVGIPQHAGLQDNVPDFRRSCRTVKQDGFTRWCYWNMNYHIEHHMYAAIPFHNLPKLHEMLKHDMPVPCKNLAAAWKEINATLKRQKTDPEFYFDSFTRS</sequence>
<evidence type="ECO:0000313" key="4">
    <source>
        <dbReference type="Proteomes" id="UP000366872"/>
    </source>
</evidence>
<proteinExistence type="predicted"/>